<gene>
    <name evidence="1" type="ORF">A1OE_1138</name>
</gene>
<accession>K7ZD93</accession>
<dbReference type="EMBL" id="CP003539">
    <property type="protein sequence ID" value="AFX99316.1"/>
    <property type="molecule type" value="Genomic_DNA"/>
</dbReference>
<evidence type="ECO:0000313" key="1">
    <source>
        <dbReference type="EMBL" id="AFX99316.1"/>
    </source>
</evidence>
<name>K7ZD93_9PROT</name>
<reference evidence="1 2" key="1">
    <citation type="journal article" date="2012" name="Proc. Natl. Acad. Sci. U.S.A.">
        <title>Genome streamlining and chemical defense in a coral reef symbiosis.</title>
        <authorList>
            <person name="Kwan J.C."/>
            <person name="Donia M.S."/>
            <person name="Han A.W."/>
            <person name="Hirose E."/>
            <person name="Haygood M.G."/>
            <person name="Schmidt E.W."/>
        </authorList>
    </citation>
    <scope>NUCLEOTIDE SEQUENCE [LARGE SCALE GENOMIC DNA]</scope>
    <source>
        <strain evidence="1 2">L2</strain>
    </source>
</reference>
<proteinExistence type="predicted"/>
<evidence type="ECO:0000313" key="2">
    <source>
        <dbReference type="Proteomes" id="UP000010077"/>
    </source>
</evidence>
<protein>
    <submittedName>
        <fullName evidence="1">Uncharacterized protein</fullName>
    </submittedName>
</protein>
<dbReference type="HOGENOM" id="CLU_3213812_0_0_5"/>
<keyword evidence="2" id="KW-1185">Reference proteome</keyword>
<dbReference type="AlphaFoldDB" id="K7ZD93"/>
<dbReference type="KEGG" id="thal:A1OE_1138"/>
<organism evidence="1 2">
    <name type="scientific">Candidatus Endolissoclinum faulkneri L2</name>
    <dbReference type="NCBI Taxonomy" id="1193729"/>
    <lineage>
        <taxon>Bacteria</taxon>
        <taxon>Pseudomonadati</taxon>
        <taxon>Pseudomonadota</taxon>
        <taxon>Alphaproteobacteria</taxon>
        <taxon>Rhodospirillales</taxon>
        <taxon>Rhodospirillaceae</taxon>
        <taxon>Candidatus Endolissoclinum</taxon>
    </lineage>
</organism>
<sequence length="44" mass="5466">MMICLRIDKYIELKITADCINNKLLREIYSSTKNYDKYFRERLF</sequence>
<dbReference type="Proteomes" id="UP000010077">
    <property type="component" value="Chromosome"/>
</dbReference>